<evidence type="ECO:0000313" key="2">
    <source>
        <dbReference type="EMBL" id="AAL73462.1"/>
    </source>
</evidence>
<organism evidence="2">
    <name type="scientific">Tetrahymena thermophila</name>
    <dbReference type="NCBI Taxonomy" id="5911"/>
    <lineage>
        <taxon>Eukaryota</taxon>
        <taxon>Sar</taxon>
        <taxon>Alveolata</taxon>
        <taxon>Ciliophora</taxon>
        <taxon>Intramacronucleata</taxon>
        <taxon>Oligohymenophorea</taxon>
        <taxon>Hymenostomatida</taxon>
        <taxon>Tetrahymenina</taxon>
        <taxon>Tetrahymenidae</taxon>
        <taxon>Tetrahymena</taxon>
    </lineage>
</organism>
<feature type="compositionally biased region" description="Low complexity" evidence="1">
    <location>
        <begin position="501"/>
        <end position="571"/>
    </location>
</feature>
<protein>
    <submittedName>
        <fullName evidence="2">Tlr 2Fp protein</fullName>
    </submittedName>
</protein>
<name>Q8WRB7_TETTH</name>
<accession>Q8WRB7</accession>
<dbReference type="AlphaFoldDB" id="Q8WRB7"/>
<dbReference type="Gene3D" id="1.10.287.510">
    <property type="entry name" value="Helix hairpin bin"/>
    <property type="match status" value="1"/>
</dbReference>
<reference evidence="2" key="1">
    <citation type="journal article" date="2002" name="Nucleic Acids Res.">
        <title>A novel family of mobile genetic elements is limited to the germline genome in Tetrahymena thermophila.</title>
        <authorList>
            <person name="Wuitschick J.D."/>
            <person name="Gershan J.A."/>
            <person name="Lochowicz A.J."/>
            <person name="Li S."/>
            <person name="Karrer K.M."/>
        </authorList>
    </citation>
    <scope>NUCLEOTIDE SEQUENCE</scope>
</reference>
<sequence>MMDELVEGKNNHQQKKQVENLQKELDEIKRRDDKNKLFIFETKLQNIINRRKRLALRKIDKVQKKIEQDDKQIQARIDSPPRNIFQKTANFITKKIRSISTEKFDEGRLQQLDLKNKEKQIAQLKSQITHNEDHILHLQRDINKLMNENQIKDHYSIKEKKQLKEYETKFNDAISERNQMQRELANLEQSLRNERTQNIRQRNFFDEQLKQEQQKRIETDTENQNLKTQIRRNTEELEQKQKVMNEKLTSNKSVINQLRNEVMDRDVRMQTLYNQIQELRSQQKMIQAQSFLRERVILENHKDSVAAQLSDELNQMKNKYENNEQEKQTLNGRIVELNRQIEQLRYDVGNRERSQNLLVQDNQNINRRIVELDRTILEKDQRIEQLERQLQQQQQPQQQPQQPQQQPQQQQPQPQQQVQVANNLQLQQKKDKVNSAVKLKGWAFMYEPYLGDFLQRLRDKNVDVLTLTEQQILDEIGHYERFLEQNNDIYQRLKDQFANEQPQQQSISPRQQVVQPPQQNVQPPQQSNQQRQQSISPRQPPQQSISPRQPIVQQPPQQLNQQRQQSVSPRQPVIQPAVQPVVPPVQPQQQNAQDVADHFKQVQDSVNQIFKYTKQKADSYYPDVLIKYLRQFQPNIPRQVQAMNNFIFRAQQFEKTVTNYQQNRLNLFLALLAEIRSYLEGQGYQKSGR</sequence>
<dbReference type="EMBL" id="AF451863">
    <property type="protein sequence ID" value="AAL73462.1"/>
    <property type="molecule type" value="Genomic_DNA"/>
</dbReference>
<feature type="region of interest" description="Disordered" evidence="1">
    <location>
        <begin position="387"/>
        <end position="418"/>
    </location>
</feature>
<proteinExistence type="predicted"/>
<feature type="region of interest" description="Disordered" evidence="1">
    <location>
        <begin position="498"/>
        <end position="571"/>
    </location>
</feature>
<evidence type="ECO:0000256" key="1">
    <source>
        <dbReference type="SAM" id="MobiDB-lite"/>
    </source>
</evidence>
<feature type="compositionally biased region" description="Low complexity" evidence="1">
    <location>
        <begin position="389"/>
        <end position="418"/>
    </location>
</feature>